<reference evidence="2 3" key="1">
    <citation type="submission" date="2020-09" db="EMBL/GenBank/DDBJ databases">
        <title>Novel species of Mucilaginibacter isolated from a glacier on the Tibetan Plateau.</title>
        <authorList>
            <person name="Liu Q."/>
            <person name="Xin Y.-H."/>
        </authorList>
    </citation>
    <scope>NUCLEOTIDE SEQUENCE [LARGE SCALE GENOMIC DNA]</scope>
    <source>
        <strain evidence="2 3">CGMCC 1.13878</strain>
    </source>
</reference>
<protein>
    <recommendedName>
        <fullName evidence="4">DUF4412 domain-containing protein</fullName>
    </recommendedName>
</protein>
<comment type="caution">
    <text evidence="2">The sequence shown here is derived from an EMBL/GenBank/DDBJ whole genome shotgun (WGS) entry which is preliminary data.</text>
</comment>
<feature type="signal peptide" evidence="1">
    <location>
        <begin position="1"/>
        <end position="19"/>
    </location>
</feature>
<proteinExistence type="predicted"/>
<evidence type="ECO:0000313" key="2">
    <source>
        <dbReference type="EMBL" id="MBD1385612.1"/>
    </source>
</evidence>
<dbReference type="EMBL" id="JACWMW010000002">
    <property type="protein sequence ID" value="MBD1385612.1"/>
    <property type="molecule type" value="Genomic_DNA"/>
</dbReference>
<evidence type="ECO:0000313" key="3">
    <source>
        <dbReference type="Proteomes" id="UP000618754"/>
    </source>
</evidence>
<keyword evidence="3" id="KW-1185">Reference proteome</keyword>
<name>A0ABR7X4V8_9SPHI</name>
<evidence type="ECO:0000256" key="1">
    <source>
        <dbReference type="SAM" id="SignalP"/>
    </source>
</evidence>
<feature type="chain" id="PRO_5046697365" description="DUF4412 domain-containing protein" evidence="1">
    <location>
        <begin position="20"/>
        <end position="231"/>
    </location>
</feature>
<evidence type="ECO:0008006" key="4">
    <source>
        <dbReference type="Google" id="ProtNLM"/>
    </source>
</evidence>
<dbReference type="RefSeq" id="WP_191175476.1">
    <property type="nucleotide sequence ID" value="NZ_JACWMW010000002.1"/>
</dbReference>
<keyword evidence="1" id="KW-0732">Signal</keyword>
<sequence length="231" mass="26043">MKNKIFLMLLMAAGFSANAQTTEKKTKIDNVSLAVYNVDARNNEKEGIYAVKNLSNDGLWLQGIYKDDQRAGTWNFFNKDFKLAMRYNYDQKKLAFVDANTLKNVSVNVLSDDNKIKNGASAPLPICSVDYYLQLLANNIYGFSDSNNWGKDAEITAHIGTDGKATYSVIFMVDGKKSAKQNVKLSNDKFAIEWIPSMYNNKPVEAEFTAYVKIAADESVPDQTKRVRWDN</sequence>
<dbReference type="Proteomes" id="UP000618754">
    <property type="component" value="Unassembled WGS sequence"/>
</dbReference>
<organism evidence="2 3">
    <name type="scientific">Mucilaginibacter rigui</name>
    <dbReference type="NCBI Taxonomy" id="534635"/>
    <lineage>
        <taxon>Bacteria</taxon>
        <taxon>Pseudomonadati</taxon>
        <taxon>Bacteroidota</taxon>
        <taxon>Sphingobacteriia</taxon>
        <taxon>Sphingobacteriales</taxon>
        <taxon>Sphingobacteriaceae</taxon>
        <taxon>Mucilaginibacter</taxon>
    </lineage>
</organism>
<accession>A0ABR7X4V8</accession>
<gene>
    <name evidence="2" type="ORF">IDJ75_10015</name>
</gene>